<sequence length="890" mass="99487">MPCSRGSRTQEYSSSAESHCRYAALLETMSRRVTKRWWKGISGSPWLVLGSEAETLREDPDHIPSAFTTTRENVEGQVQVYVRTHNPDGTHLHGSKAAVTRFSTLYGYHPLPSTPDTFAQSIIINSAISAATQYDSDLPPVDLIHIDDAVNGLLSVMDRLDRAIAETSLETFDFVSGELTSRRALVNLVRYHADAKGPVKDYGVDEARAHEWSVRDHVRAHNVLGWKPTIPFEHGVYLSLRRIHQANIDWTTHYIQTKCSATSLDITPAPPADLDSNIHNKDLWRLDGCSVNIAFNRDGFLDYVKCSENSTQCVVDNLKVPSFNWDANTFIIRRHGKREQEGRVTVSFEEHTGRGLLGIPLGGGHPRLALYQTADEAETVFDLEVQADQSNVRFTIPKTGQQLMAVPDSKTESTGFRLSDPNGFDARFNVLCCRTEGDWPLLADDFETSDIRFGSTPQIPFNASRQTYTCQRAEEAYRYSESRLHGLARSLHHPLQKVSKQPHDWAMKDLPPCWNDCSSPTICVYNGACRCVAAECASKRYFELPPAPTVVRTESALGSLGGFSTKLVDDVDRGNWSDVLLPSFQIYLDKQPNFPSVHVVSGYPGEAAIEGHDCHKLASSHCFSADSILYRAMRHLSVPADEAELIVLPVYQQCKGADFMLHDVMHHAMETIPGAKTGEKKIAVVLTHDWGICISFAWCVHGLGPHVQALTSREIWSARGGALYPDWILNNVLVWSVMGDYDSPCYRPHQDIVIPPRTCRTPLLRETFEDMSNVMPARDRPKLVTWAGTYWGTGKSERLRLTCDRGGAGDRELVEGQGPRSVWYNWEYMTALGTSRFCPQPRGVAGMFSRFVHLPSLIARLVASSERCDLRGLHPGVDCRRDALPVVHRA</sequence>
<evidence type="ECO:0000313" key="1">
    <source>
        <dbReference type="EMBL" id="KAK1927347.1"/>
    </source>
</evidence>
<dbReference type="Proteomes" id="UP001182556">
    <property type="component" value="Unassembled WGS sequence"/>
</dbReference>
<dbReference type="EMBL" id="JAODAN010000001">
    <property type="protein sequence ID" value="KAK1927347.1"/>
    <property type="molecule type" value="Genomic_DNA"/>
</dbReference>
<proteinExistence type="predicted"/>
<organism evidence="1 2">
    <name type="scientific">Papiliotrema laurentii</name>
    <name type="common">Cryptococcus laurentii</name>
    <dbReference type="NCBI Taxonomy" id="5418"/>
    <lineage>
        <taxon>Eukaryota</taxon>
        <taxon>Fungi</taxon>
        <taxon>Dikarya</taxon>
        <taxon>Basidiomycota</taxon>
        <taxon>Agaricomycotina</taxon>
        <taxon>Tremellomycetes</taxon>
        <taxon>Tremellales</taxon>
        <taxon>Rhynchogastremaceae</taxon>
        <taxon>Papiliotrema</taxon>
    </lineage>
</organism>
<protein>
    <submittedName>
        <fullName evidence="1">Exostosin family-domain-containing protein</fullName>
    </submittedName>
</protein>
<dbReference type="Gene3D" id="3.40.50.720">
    <property type="entry name" value="NAD(P)-binding Rossmann-like Domain"/>
    <property type="match status" value="1"/>
</dbReference>
<dbReference type="SUPFAM" id="SSF51735">
    <property type="entry name" value="NAD(P)-binding Rossmann-fold domains"/>
    <property type="match status" value="1"/>
</dbReference>
<dbReference type="PANTHER" id="PTHR11062:SF73">
    <property type="entry name" value="EXOSTOSIN-LIKE 3"/>
    <property type="match status" value="1"/>
</dbReference>
<dbReference type="AlphaFoldDB" id="A0AAD9FW36"/>
<dbReference type="InterPro" id="IPR004263">
    <property type="entry name" value="Exostosin"/>
</dbReference>
<accession>A0AAD9FW36</accession>
<dbReference type="InterPro" id="IPR036291">
    <property type="entry name" value="NAD(P)-bd_dom_sf"/>
</dbReference>
<name>A0AAD9FW36_PAPLA</name>
<reference evidence="1" key="1">
    <citation type="submission" date="2023-02" db="EMBL/GenBank/DDBJ databases">
        <title>Identification and recombinant expression of a fungal hydrolase from Papiliotrema laurentii that hydrolyzes apple cutin and clears colloidal polyester polyurethane.</title>
        <authorList>
            <consortium name="DOE Joint Genome Institute"/>
            <person name="Roman V.A."/>
            <person name="Bojanowski C."/>
            <person name="Crable B.R."/>
            <person name="Wagner D.N."/>
            <person name="Hung C.S."/>
            <person name="Nadeau L.J."/>
            <person name="Schratz L."/>
            <person name="Haridas S."/>
            <person name="Pangilinan J."/>
            <person name="Lipzen A."/>
            <person name="Na H."/>
            <person name="Yan M."/>
            <person name="Ng V."/>
            <person name="Grigoriev I.V."/>
            <person name="Spatafora J.W."/>
            <person name="Barlow D."/>
            <person name="Biffinger J."/>
            <person name="Kelley-Loughnane N."/>
            <person name="Varaljay V.A."/>
            <person name="Crookes-Goodson W.J."/>
        </authorList>
    </citation>
    <scope>NUCLEOTIDE SEQUENCE</scope>
    <source>
        <strain evidence="1">5307AH</strain>
    </source>
</reference>
<comment type="caution">
    <text evidence="1">The sequence shown here is derived from an EMBL/GenBank/DDBJ whole genome shotgun (WGS) entry which is preliminary data.</text>
</comment>
<keyword evidence="2" id="KW-1185">Reference proteome</keyword>
<dbReference type="GO" id="GO:0016757">
    <property type="term" value="F:glycosyltransferase activity"/>
    <property type="evidence" value="ECO:0007669"/>
    <property type="project" value="InterPro"/>
</dbReference>
<gene>
    <name evidence="1" type="ORF">DB88DRAFT_477698</name>
</gene>
<dbReference type="PANTHER" id="PTHR11062">
    <property type="entry name" value="EXOSTOSIN HEPARAN SULFATE GLYCOSYLTRANSFERASE -RELATED"/>
    <property type="match status" value="1"/>
</dbReference>
<evidence type="ECO:0000313" key="2">
    <source>
        <dbReference type="Proteomes" id="UP001182556"/>
    </source>
</evidence>
<dbReference type="Gene3D" id="3.90.25.10">
    <property type="entry name" value="UDP-galactose 4-epimerase, domain 1"/>
    <property type="match status" value="1"/>
</dbReference>